<sequence length="143" mass="15819">MELPEVPYVPGQTPRPDGGFYDALKGTARPGMSIAELAQCKAWLVGWDLLGAECFWEAHEVWEAVWMALPQNSAERRFVQAVIQLANGLLKQKMGRPKAALRLSVVSRAGLLGLHGVVMGVQIESVRDWLELLVVQIEEIDAK</sequence>
<dbReference type="AlphaFoldDB" id="A0A1Y5TSK2"/>
<protein>
    <recommendedName>
        <fullName evidence="3">DUF309 domain-containing protein</fullName>
    </recommendedName>
</protein>
<dbReference type="InterPro" id="IPR005500">
    <property type="entry name" value="DUF309"/>
</dbReference>
<evidence type="ECO:0008006" key="3">
    <source>
        <dbReference type="Google" id="ProtNLM"/>
    </source>
</evidence>
<dbReference type="EMBL" id="FWFO01000005">
    <property type="protein sequence ID" value="SLN70426.1"/>
    <property type="molecule type" value="Genomic_DNA"/>
</dbReference>
<proteinExistence type="predicted"/>
<name>A0A1Y5TSK2_9RHOB</name>
<evidence type="ECO:0000313" key="1">
    <source>
        <dbReference type="EMBL" id="SLN70426.1"/>
    </source>
</evidence>
<reference evidence="1 2" key="1">
    <citation type="submission" date="2017-03" db="EMBL/GenBank/DDBJ databases">
        <authorList>
            <person name="Afonso C.L."/>
            <person name="Miller P.J."/>
            <person name="Scott M.A."/>
            <person name="Spackman E."/>
            <person name="Goraichik I."/>
            <person name="Dimitrov K.M."/>
            <person name="Suarez D.L."/>
            <person name="Swayne D.E."/>
        </authorList>
    </citation>
    <scope>NUCLEOTIDE SEQUENCE [LARGE SCALE GENOMIC DNA]</scope>
    <source>
        <strain evidence="1 2">CECT 7639</strain>
    </source>
</reference>
<dbReference type="RefSeq" id="WP_085797798.1">
    <property type="nucleotide sequence ID" value="NZ_FWFO01000005.1"/>
</dbReference>
<dbReference type="Gene3D" id="1.10.3450.10">
    <property type="entry name" value="TTHA0068-like"/>
    <property type="match status" value="1"/>
</dbReference>
<dbReference type="InterPro" id="IPR023203">
    <property type="entry name" value="TTHA0068_sf"/>
</dbReference>
<accession>A0A1Y5TSK2</accession>
<dbReference type="SUPFAM" id="SSF140663">
    <property type="entry name" value="TTHA0068-like"/>
    <property type="match status" value="1"/>
</dbReference>
<dbReference type="OrthoDB" id="9799942at2"/>
<dbReference type="Pfam" id="PF03745">
    <property type="entry name" value="DUF309"/>
    <property type="match status" value="1"/>
</dbReference>
<organism evidence="1 2">
    <name type="scientific">Falsiruegeria litorea R37</name>
    <dbReference type="NCBI Taxonomy" id="1200284"/>
    <lineage>
        <taxon>Bacteria</taxon>
        <taxon>Pseudomonadati</taxon>
        <taxon>Pseudomonadota</taxon>
        <taxon>Alphaproteobacteria</taxon>
        <taxon>Rhodobacterales</taxon>
        <taxon>Roseobacteraceae</taxon>
        <taxon>Falsiruegeria</taxon>
    </lineage>
</organism>
<dbReference type="Proteomes" id="UP000193077">
    <property type="component" value="Unassembled WGS sequence"/>
</dbReference>
<gene>
    <name evidence="1" type="ORF">TRL7639_04156</name>
</gene>
<keyword evidence="2" id="KW-1185">Reference proteome</keyword>
<evidence type="ECO:0000313" key="2">
    <source>
        <dbReference type="Proteomes" id="UP000193077"/>
    </source>
</evidence>